<name>A0A0Y9XRZ2_PLABE</name>
<dbReference type="EMBL" id="LT608147">
    <property type="protein sequence ID" value="SCM23789.1"/>
    <property type="molecule type" value="Genomic_DNA"/>
</dbReference>
<dbReference type="EMBL" id="LT160031">
    <property type="protein sequence ID" value="CXI63354.1"/>
    <property type="molecule type" value="Genomic_DNA"/>
</dbReference>
<dbReference type="Proteomes" id="UP000219974">
    <property type="component" value="Chromosome 11"/>
</dbReference>
<evidence type="ECO:0000313" key="5">
    <source>
        <dbReference type="EMBL" id="SCO61111.1"/>
    </source>
</evidence>
<feature type="compositionally biased region" description="Low complexity" evidence="1">
    <location>
        <begin position="1073"/>
        <end position="1087"/>
    </location>
</feature>
<proteinExistence type="predicted"/>
<evidence type="ECO:0000313" key="2">
    <source>
        <dbReference type="EMBL" id="CXI63354.1"/>
    </source>
</evidence>
<evidence type="ECO:0000313" key="4">
    <source>
        <dbReference type="EMBL" id="SCN26775.1"/>
    </source>
</evidence>
<dbReference type="OMA" id="WIERIFC"/>
<protein>
    <submittedName>
        <fullName evidence="2">Uncharacterized protein</fullName>
    </submittedName>
</protein>
<sequence length="3337" mass="393070">MIINNNKSSNNEKYQKDDIMLNSYLNKNISKNDQKQKLLSHENKNSKHMYNVQRISNFFDSNNKTYKDVSAKNMGNKYSCRIGDENNINKKNESYMNFFKKNVRSVISNITGRLILGRQDVTELMKGSFNNQPEYTNRKEDNKINERKETIGELKKDTNNIIDIQTKNYESYNSNKHITGLRTVSINLDKKENKNFNSTIKNNNKGFPLLKINKITLTNNGKQSKQWNIKDITNNTPKSNNINNSRILNLKKGIDFTKYRSIVSKRTSLIQESIKHNTKRSIQDLIKNKLNENNKPGKDIAGITMKKMNYQFPLTTHNSINQKILDNLKKIPPPNIHTLNRKVKVCSKTINDSKIKSNLNINLKEKKNKPFLLKGLNKNEKIPYKKNPYTPTYMSIRDKKLTRHENLKIIVNDDTFHKNLKKMLIDTIMNPEKGETGDKVSISNKKDSLPFLKRQSSNVTNKSSPINKGLNNLMKNKNPIETKQEMLRRYSTAVRNRNSIIIKSNNTTQYNNTNTSNIVIINDIEDTGNNKNNILVKNKKQIEETILIDEDTQEKGNIQEYKMIDVIDKINSNVDLENLARYKTNKNAFEELIQRSLNIDEKKHVILKNIDKFKDSSVPPLNRIIDKDGGNKSHEINTSINNILKIEKYQDIKEELNDKKTYSETETHTLPLHGINLSNISNLLPNKIIFSSLDKECSVKKIANNLVNKDINKFVPKNEISKAKIQSINASFNEYNEFDEALKETRNYKESVTSKDERYPPLDFDRHYENNSKLINENCVENSIDKNVSNIYRKNQFNDQIGYDNIYNDENFEKNYVIEVNCKKNDSSTFIEDKNAGFNLYSSQKDGQKMEAFDTTYDMNGDIFKNTLTNENYDEVYETYKNGMCAEIETKKINSKICSNETNFVSCDSKNIKVENNNCNNENNLVSSFYKETKCISYLKRNESDQNENNEARKKDVSKDFNCEEKSINNHNILKRGEILSRCKSYDKENNQISNDDENNVIIKDCKYIEMLLKNSEEIEDESKGHNKKIINNSNFIPNDMIPCFEKMGISESNLNGYKNEDNSNQYNELKDGTNNNNSKNNEQNKNLNCVNLKRTSVDKDNDIDEIMTIFKETIIDKIDDKESDICVSNIIGKEDIQKTILPYNENNMNTLYTSTFVSFPKGDKIGKNIINGLLYNKDNKSAHIDEKLKENSFDFEKNINFEKNEEKGTEKLKYEKNCENIGNNHNQANNTKLLKDKNGKKKRRKWECIKKQISYIKTHEGKYLIKDAYTDSKKFGITYCLGSDENETNSVTLLNDGKLLHKNKMCVNFSKPQVGKYCNRNNKIGNKIFSLNKYPNKTILMKKKYIMSNFSFNLKKNYNLSLNNQNVNFFKIKKGKFCDKKNKIDVINLEAQIGSSTKINNSSCYINKNSNICENNNTKKRKIDLPLEKNNKQNYEQVKSKKINSMHSLQACVLSQMNDEIKNSQEMLTSQSVIYKIEDAVTKNQSEKKVEIINLFQSEDSEQNMHTKENAYNKEDANKMTKPSHSDKHENIFNFLQPESDNNLENLYNISSNKEGIFFYEHGWINIILQLINNNNLDLAENLMIFLFQKEEQLYKSFINDESEFVKTYEYIKKGNEENSNLCINNNENNRKKQNMNKKLSSFMQQICMKCPLDWPLLDIGILIIVSQVVCYIFNYNKIHFFFDACRIFEKYCIGILLNSSLICTKKNGSFVFMFEHEFFYQIVISKDYKISKEVIKYHSSYLKNDYFIQEKTILDYIFLALACYITISQNLKDYIENNNIIYYLNFFHKGIDSKEISGAMSDMFPERKLKRRRIKERSESITNKPFRRAISSDTAQYINNDHIIKHSQSESIDKYQNNSEYRNKEKNENKTYEKKVKKRLSILRTVKCIKKLKKIKGINKIEKNHDFEELNNSSQNNDNQVNKNGWVKKSESFDNARSNKENIINCLNKKKRTRYSNIEKNEMNCLFNNRKIDTIVKYHTKTKFEKLLCFIIIEIFNLIYDNRKYTIENILIIRKFFRIFLNYAQKKFISLSIYIYSKKSKKKSLHNPQNHEFKDFIQLEFENATSNLDNLLSKYRHININKSGKDTHNCDLFDKTRNNQSQGCRDDKPMLNQIDTYCYNKESYFGYDFSVEDGNLFIPMPSYIYENYYNMWVWIERIFCENFYQINNMLFNFFSFEKNGINSKKINVDYSKLELINRNIKRFSSLQKRNGFILKEYWNIFGLKKRNNSPSSNSNNNFKNDVKNSSDFLKEDNEFLPGSIHSKKLLPNCYSLEEWSGKNQLFYELEKKDQEYDMLCSYFLSSIHCICKTYLSMEEIPSFLHLKNKNNVILDDTLICLNEMNLSFTKTTMKEDCNVYEQINRTLKFDKDQDKIGQENLLHKESAQNLSENYEKNVLLLNQLKKRLKVYDIQWYEEYEKKYFNLLNCINLLKKQFKKNKLFYKIMKNNISSIWLNKIQIYLQYIQIAINCKFVLGYTYNNIYLFIKKNYSFVITIIEHYMNSQMRGSTVTTTIDKSDKTSKDNGNIDCQVDDRIEEISDSSILDFPIEIGEILIDDNFLLTAWEIANFYFCILYYKFELKTILIEVLKWIHFFEKIGTKYSQELFKFRCSSYILHILILMNKYQTAQNMMKNISHHYIKNVNGNNGDEFQNGEESRVKRCILPYLKKNKMMDNSMENLKNFENFGEETKKGNGNKKGDGSVVENLFPHFEKKKILYSHIINKCYLYNKWVNYMIMKYNKVLIYLLRRNNIVKLILFNKKNVNVLMKSRKEKVLIKDISKHMIKLQNILLFLHYLSIKLYKSYYYHSSILHNITSKQILEASKYLNIKIKNKKIIMNYITSFQNMNAYHNYKPFETNISMNYTPNNSIYLSNLSDLFPSSTLFKSISLNYDNKWINTNASTIPISSNDCIKTDRNDSFICMDSNSQANMPNDNTYTSNSQNNDDMFYLHALILSIQIQYTLSICIILCSDLFIAPRKVNRLIKMKNNVKKKKFKSINFVLSLFSYKLLCKHYRIINGNSYKKRKKKCNNTNNVIRAIENVGEKNNLKPFDEKFINLTNTPNIYNTNYSTQVEANNDNPFNDKKFINNNIEEHYINENNCNEYDNESVIPLQESFQQIDKNKISDYSNNFNLKHENTKERKEYNSDILTDELINDFGKMNDINYLSDFVPGKYENYKKIILKKNNYNNIYENLSILRKNKIKNVITKKNNYHVLVKISTWLSKNSVLQLTWIAEKLFKICLPEMLCVVLGLQANMLVNKNILANVKRIDRIMRLCSESPQLVHFATESLKKYKNKKNCQIYNKYFKIYKKSKKIFLEKKKEINNSEDIMSKLCEYFLKS</sequence>
<evidence type="ECO:0000313" key="11">
    <source>
        <dbReference type="Proteomes" id="UP000516480"/>
    </source>
</evidence>
<dbReference type="Proteomes" id="UP000069549">
    <property type="component" value="Chromosome 11"/>
</dbReference>
<dbReference type="VEuPathDB" id="PlasmoDB:PBANKA_1118500"/>
<gene>
    <name evidence="2" type="ORF">PBK173_000283900</name>
    <name evidence="4" type="ORF">PBNK65E_000276100</name>
    <name evidence="3" type="ORF">PBNK65NY_000275300</name>
    <name evidence="6" type="ORF">PBSP11A_000275300</name>
    <name evidence="5" type="ORF">PBSP11RLL_000275600</name>
</gene>
<evidence type="ECO:0000313" key="9">
    <source>
        <dbReference type="Proteomes" id="UP000219974"/>
    </source>
</evidence>
<feature type="region of interest" description="Disordered" evidence="1">
    <location>
        <begin position="1850"/>
        <end position="1873"/>
    </location>
</feature>
<feature type="region of interest" description="Disordered" evidence="1">
    <location>
        <begin position="1056"/>
        <end position="1087"/>
    </location>
</feature>
<evidence type="ECO:0000313" key="7">
    <source>
        <dbReference type="Proteomes" id="UP000069549"/>
    </source>
</evidence>
<dbReference type="EMBL" id="LT614637">
    <property type="protein sequence ID" value="SCN26775.1"/>
    <property type="molecule type" value="Genomic_DNA"/>
</dbReference>
<dbReference type="EMBL" id="LT608259">
    <property type="protein sequence ID" value="SCO63194.1"/>
    <property type="molecule type" value="Genomic_DNA"/>
</dbReference>
<dbReference type="Proteomes" id="UP000219860">
    <property type="component" value="Chromosome 11"/>
</dbReference>
<evidence type="ECO:0000313" key="10">
    <source>
        <dbReference type="Proteomes" id="UP000220214"/>
    </source>
</evidence>
<feature type="compositionally biased region" description="Polar residues" evidence="1">
    <location>
        <begin position="1056"/>
        <end position="1068"/>
    </location>
</feature>
<dbReference type="EMBL" id="LT608275">
    <property type="protein sequence ID" value="SCO61111.1"/>
    <property type="molecule type" value="Genomic_DNA"/>
</dbReference>
<feature type="compositionally biased region" description="Basic and acidic residues" evidence="1">
    <location>
        <begin position="1863"/>
        <end position="1873"/>
    </location>
</feature>
<evidence type="ECO:0000313" key="8">
    <source>
        <dbReference type="Proteomes" id="UP000219860"/>
    </source>
</evidence>
<dbReference type="Proteomes" id="UP000516480">
    <property type="component" value="Chromosome 11"/>
</dbReference>
<dbReference type="OrthoDB" id="387687at2759"/>
<evidence type="ECO:0000313" key="3">
    <source>
        <dbReference type="EMBL" id="SCM23789.1"/>
    </source>
</evidence>
<evidence type="ECO:0000313" key="6">
    <source>
        <dbReference type="EMBL" id="SCO63194.1"/>
    </source>
</evidence>
<organism evidence="2 7">
    <name type="scientific">Plasmodium berghei</name>
    <dbReference type="NCBI Taxonomy" id="5821"/>
    <lineage>
        <taxon>Eukaryota</taxon>
        <taxon>Sar</taxon>
        <taxon>Alveolata</taxon>
        <taxon>Apicomplexa</taxon>
        <taxon>Aconoidasida</taxon>
        <taxon>Haemosporida</taxon>
        <taxon>Plasmodiidae</taxon>
        <taxon>Plasmodium</taxon>
        <taxon>Plasmodium (Vinckeia)</taxon>
    </lineage>
</organism>
<reference evidence="2 7" key="1">
    <citation type="submission" date="2016-02" db="EMBL/GenBank/DDBJ databases">
        <authorList>
            <consortium name="Pathogen Informatics"/>
        </authorList>
    </citation>
    <scope>NUCLEOTIDE SEQUENCE [LARGE SCALE GENOMIC DNA]</scope>
    <source>
        <strain evidence="2 7">K173</strain>
        <strain evidence="3 11">NK65 ny</strain>
        <strain evidence="4 10">NK65e</strain>
        <strain evidence="6 8">SP11 Antwerpcl1</strain>
        <strain evidence="5 9">SP11 RLL</strain>
    </source>
</reference>
<evidence type="ECO:0000256" key="1">
    <source>
        <dbReference type="SAM" id="MobiDB-lite"/>
    </source>
</evidence>
<dbReference type="Proteomes" id="UP000220214">
    <property type="component" value="Chromosome 11"/>
</dbReference>
<accession>A0A0Y9XRZ2</accession>